<dbReference type="SUPFAM" id="SSF47090">
    <property type="entry name" value="PGBD-like"/>
    <property type="match status" value="1"/>
</dbReference>
<dbReference type="InterPro" id="IPR002477">
    <property type="entry name" value="Peptidoglycan-bd-like"/>
</dbReference>
<dbReference type="InterPro" id="IPR036366">
    <property type="entry name" value="PGBDSf"/>
</dbReference>
<protein>
    <submittedName>
        <fullName evidence="2">Peptidoglycan-binding protein</fullName>
    </submittedName>
</protein>
<feature type="domain" description="Peptidoglycan binding-like" evidence="1">
    <location>
        <begin position="92"/>
        <end position="148"/>
    </location>
</feature>
<keyword evidence="3" id="KW-1185">Reference proteome</keyword>
<gene>
    <name evidence="2" type="ORF">HLB44_21995</name>
</gene>
<dbReference type="EMBL" id="JABRWJ010000006">
    <property type="protein sequence ID" value="NRF69681.1"/>
    <property type="molecule type" value="Genomic_DNA"/>
</dbReference>
<name>A0ABX2ELZ5_9BURK</name>
<dbReference type="Gene3D" id="1.10.101.10">
    <property type="entry name" value="PGBD-like superfamily/PGBD"/>
    <property type="match status" value="1"/>
</dbReference>
<dbReference type="Proteomes" id="UP000737171">
    <property type="component" value="Unassembled WGS sequence"/>
</dbReference>
<dbReference type="Pfam" id="PF01471">
    <property type="entry name" value="PG_binding_1"/>
    <property type="match status" value="1"/>
</dbReference>
<comment type="caution">
    <text evidence="2">The sequence shown here is derived from an EMBL/GenBank/DDBJ whole genome shotgun (WGS) entry which is preliminary data.</text>
</comment>
<evidence type="ECO:0000259" key="1">
    <source>
        <dbReference type="Pfam" id="PF01471"/>
    </source>
</evidence>
<organism evidence="2 3">
    <name type="scientific">Pseudaquabacterium terrae</name>
    <dbReference type="NCBI Taxonomy" id="2732868"/>
    <lineage>
        <taxon>Bacteria</taxon>
        <taxon>Pseudomonadati</taxon>
        <taxon>Pseudomonadota</taxon>
        <taxon>Betaproteobacteria</taxon>
        <taxon>Burkholderiales</taxon>
        <taxon>Sphaerotilaceae</taxon>
        <taxon>Pseudaquabacterium</taxon>
    </lineage>
</organism>
<evidence type="ECO:0000313" key="2">
    <source>
        <dbReference type="EMBL" id="NRF69681.1"/>
    </source>
</evidence>
<evidence type="ECO:0000313" key="3">
    <source>
        <dbReference type="Proteomes" id="UP000737171"/>
    </source>
</evidence>
<reference evidence="2 3" key="1">
    <citation type="submission" date="2020-05" db="EMBL/GenBank/DDBJ databases">
        <title>Aquincola sp. isolate from soil.</title>
        <authorList>
            <person name="Han J."/>
            <person name="Kim D.-U."/>
        </authorList>
    </citation>
    <scope>NUCLEOTIDE SEQUENCE [LARGE SCALE GENOMIC DNA]</scope>
    <source>
        <strain evidence="2 3">S2</strain>
    </source>
</reference>
<proteinExistence type="predicted"/>
<dbReference type="InterPro" id="IPR036365">
    <property type="entry name" value="PGBD-like_sf"/>
</dbReference>
<accession>A0ABX2ELZ5</accession>
<sequence length="151" mass="15416">MISVQDAAGIPGAAVLRLPQTGKIGHIVLSDGRGGTVEAHSSARGVVADTLSGRRWDFGVLVPGLRYFRGEAVVVLDPPPALVLRLTSPPTRGALVQALQHVLADRGFAVGAVDGVFGPQTAHAVRAFQDSQGLVADGEAGPATLAALGLR</sequence>